<dbReference type="GeneID" id="18818628"/>
<dbReference type="KEGG" id="sla:SERLADRAFT_463779"/>
<dbReference type="RefSeq" id="XP_007316762.1">
    <property type="nucleotide sequence ID" value="XM_007316700.1"/>
</dbReference>
<dbReference type="Proteomes" id="UP000008064">
    <property type="component" value="Unassembled WGS sequence"/>
</dbReference>
<sequence>MIQHIPPPYKQRINVAQKFRITLVTYGTWNTASSQSERFPSCLVMLHAAVTVACRQ</sequence>
<organism>
    <name type="scientific">Serpula lacrymans var. lacrymans (strain S7.9)</name>
    <name type="common">Dry rot fungus</name>
    <dbReference type="NCBI Taxonomy" id="578457"/>
    <lineage>
        <taxon>Eukaryota</taxon>
        <taxon>Fungi</taxon>
        <taxon>Dikarya</taxon>
        <taxon>Basidiomycota</taxon>
        <taxon>Agaricomycotina</taxon>
        <taxon>Agaricomycetes</taxon>
        <taxon>Agaricomycetidae</taxon>
        <taxon>Boletales</taxon>
        <taxon>Coniophorineae</taxon>
        <taxon>Serpulaceae</taxon>
        <taxon>Serpula</taxon>
    </lineage>
</organism>
<protein>
    <submittedName>
        <fullName evidence="1">Uncharacterized protein</fullName>
    </submittedName>
</protein>
<dbReference type="EMBL" id="GL945432">
    <property type="protein sequence ID" value="EGO26589.1"/>
    <property type="molecule type" value="Genomic_DNA"/>
</dbReference>
<accession>F8NQC9</accession>
<evidence type="ECO:0000313" key="1">
    <source>
        <dbReference type="EMBL" id="EGO26589.1"/>
    </source>
</evidence>
<name>F8NQC9_SERL9</name>
<reference evidence="1" key="1">
    <citation type="submission" date="2011-04" db="EMBL/GenBank/DDBJ databases">
        <title>Evolution of plant cell wall degrading machinery underlies the functional diversity of forest fungi.</title>
        <authorList>
            <consortium name="US DOE Joint Genome Institute (JGI-PGF)"/>
            <person name="Eastwood D.C."/>
            <person name="Floudas D."/>
            <person name="Binder M."/>
            <person name="Majcherczyk A."/>
            <person name="Schneider P."/>
            <person name="Aerts A."/>
            <person name="Asiegbu F.O."/>
            <person name="Baker S.E."/>
            <person name="Barry K."/>
            <person name="Bendiksby M."/>
            <person name="Blumentritt M."/>
            <person name="Coutinho P.M."/>
            <person name="Cullen D."/>
            <person name="Cullen D."/>
            <person name="Gathman A."/>
            <person name="Goodell B."/>
            <person name="Henrissat B."/>
            <person name="Ihrmark K."/>
            <person name="Kauserud H."/>
            <person name="Kohler A."/>
            <person name="LaButti K."/>
            <person name="Lapidus A."/>
            <person name="Lavin J.L."/>
            <person name="Lee Y.-H."/>
            <person name="Lindquist E."/>
            <person name="Lilly W."/>
            <person name="Lucas S."/>
            <person name="Morin E."/>
            <person name="Murat C."/>
            <person name="Oguiza J.A."/>
            <person name="Park J."/>
            <person name="Pisabarro A.G."/>
            <person name="Riley R."/>
            <person name="Rosling A."/>
            <person name="Salamov A."/>
            <person name="Schmidt O."/>
            <person name="Schmutz J."/>
            <person name="Skrede I."/>
            <person name="Stenlid J."/>
            <person name="Wiebenga A."/>
            <person name="Xie X."/>
            <person name="Kues U."/>
            <person name="Hibbett D.S."/>
            <person name="Hoffmeister D."/>
            <person name="Hogberg N."/>
            <person name="Martin F."/>
            <person name="Grigoriev I.V."/>
            <person name="Watkinson S.C."/>
        </authorList>
    </citation>
    <scope>NUCLEOTIDE SEQUENCE</scope>
    <source>
        <strain evidence="1">S7.9</strain>
    </source>
</reference>
<gene>
    <name evidence="1" type="ORF">SERLADRAFT_463779</name>
</gene>
<dbReference type="HOGENOM" id="CLU_3015643_0_0_1"/>
<proteinExistence type="predicted"/>
<dbReference type="AlphaFoldDB" id="F8NQC9"/>